<sequence>MKKNKSTIKIVNDVTELKQYKSKEMFNKDVETYEEYKPGYVNSGDEYSDNEKTTKIMEQR</sequence>
<dbReference type="RefSeq" id="WP_113935664.1">
    <property type="nucleotide sequence ID" value="NZ_QTTY01000002.1"/>
</dbReference>
<feature type="region of interest" description="Disordered" evidence="1">
    <location>
        <begin position="41"/>
        <end position="60"/>
    </location>
</feature>
<protein>
    <submittedName>
        <fullName evidence="2">Uncharacterized protein</fullName>
    </submittedName>
</protein>
<gene>
    <name evidence="2" type="ORF">DET55_102152</name>
</gene>
<accession>A0A3D9VKQ5</accession>
<dbReference type="Proteomes" id="UP000256530">
    <property type="component" value="Unassembled WGS sequence"/>
</dbReference>
<dbReference type="EMBL" id="QTTY01000002">
    <property type="protein sequence ID" value="REF40780.1"/>
    <property type="molecule type" value="Genomic_DNA"/>
</dbReference>
<evidence type="ECO:0000313" key="2">
    <source>
        <dbReference type="EMBL" id="REF40780.1"/>
    </source>
</evidence>
<reference evidence="2 3" key="1">
    <citation type="submission" date="2018-08" db="EMBL/GenBank/DDBJ databases">
        <title>Freshwater and sediment microbial communities from various areas in North America, analyzing microbe dynamics in response to fracking.</title>
        <authorList>
            <person name="Lamendella R."/>
        </authorList>
    </citation>
    <scope>NUCLEOTIDE SEQUENCE [LARGE SCALE GENOMIC DNA]</scope>
    <source>
        <strain evidence="2 3">DB-1</strain>
    </source>
</reference>
<evidence type="ECO:0000256" key="1">
    <source>
        <dbReference type="SAM" id="MobiDB-lite"/>
    </source>
</evidence>
<feature type="compositionally biased region" description="Basic and acidic residues" evidence="1">
    <location>
        <begin position="49"/>
        <end position="60"/>
    </location>
</feature>
<comment type="caution">
    <text evidence="2">The sequence shown here is derived from an EMBL/GenBank/DDBJ whole genome shotgun (WGS) entry which is preliminary data.</text>
</comment>
<proteinExistence type="predicted"/>
<organism evidence="2 3">
    <name type="scientific">Bacillus mycoides</name>
    <dbReference type="NCBI Taxonomy" id="1405"/>
    <lineage>
        <taxon>Bacteria</taxon>
        <taxon>Bacillati</taxon>
        <taxon>Bacillota</taxon>
        <taxon>Bacilli</taxon>
        <taxon>Bacillales</taxon>
        <taxon>Bacillaceae</taxon>
        <taxon>Bacillus</taxon>
        <taxon>Bacillus cereus group</taxon>
    </lineage>
</organism>
<dbReference type="AlphaFoldDB" id="A0A3D9VKQ5"/>
<evidence type="ECO:0000313" key="3">
    <source>
        <dbReference type="Proteomes" id="UP000256530"/>
    </source>
</evidence>
<name>A0A3D9VKQ5_BACMY</name>